<protein>
    <submittedName>
        <fullName evidence="2">Uncharacterized protein</fullName>
    </submittedName>
</protein>
<organism evidence="2 3">
    <name type="scientific">Streptomyces filamentosus</name>
    <name type="common">Streptomyces roseosporus</name>
    <dbReference type="NCBI Taxonomy" id="67294"/>
    <lineage>
        <taxon>Bacteria</taxon>
        <taxon>Bacillati</taxon>
        <taxon>Actinomycetota</taxon>
        <taxon>Actinomycetes</taxon>
        <taxon>Kitasatosporales</taxon>
        <taxon>Streptomycetaceae</taxon>
        <taxon>Streptomyces</taxon>
    </lineage>
</organism>
<keyword evidence="1" id="KW-0812">Transmembrane</keyword>
<evidence type="ECO:0000256" key="1">
    <source>
        <dbReference type="SAM" id="Phobius"/>
    </source>
</evidence>
<keyword evidence="3" id="KW-1185">Reference proteome</keyword>
<keyword evidence="1" id="KW-0472">Membrane</keyword>
<accession>A0A919BSC7</accession>
<evidence type="ECO:0000313" key="2">
    <source>
        <dbReference type="EMBL" id="GHG12722.1"/>
    </source>
</evidence>
<keyword evidence="1" id="KW-1133">Transmembrane helix</keyword>
<feature type="transmembrane region" description="Helical" evidence="1">
    <location>
        <begin position="274"/>
        <end position="295"/>
    </location>
</feature>
<dbReference type="AlphaFoldDB" id="A0A919BSC7"/>
<gene>
    <name evidence="2" type="ORF">GCM10017667_52830</name>
</gene>
<feature type="transmembrane region" description="Helical" evidence="1">
    <location>
        <begin position="336"/>
        <end position="356"/>
    </location>
</feature>
<reference evidence="2" key="2">
    <citation type="submission" date="2020-09" db="EMBL/GenBank/DDBJ databases">
        <authorList>
            <person name="Sun Q."/>
            <person name="Ohkuma M."/>
        </authorList>
    </citation>
    <scope>NUCLEOTIDE SEQUENCE</scope>
    <source>
        <strain evidence="2">JCM 4122</strain>
    </source>
</reference>
<dbReference type="Proteomes" id="UP000632849">
    <property type="component" value="Unassembled WGS sequence"/>
</dbReference>
<name>A0A919BSC7_STRFL</name>
<comment type="caution">
    <text evidence="2">The sequence shown here is derived from an EMBL/GenBank/DDBJ whole genome shotgun (WGS) entry which is preliminary data.</text>
</comment>
<dbReference type="EMBL" id="BNBE01000002">
    <property type="protein sequence ID" value="GHG12722.1"/>
    <property type="molecule type" value="Genomic_DNA"/>
</dbReference>
<proteinExistence type="predicted"/>
<sequence>MTHARWGTAIASLRAQGEAVREARRRAEEFMDALADDLTDPGEHRDRLATAKAVWQVCEADYLRCATALLRAHLSRDRPPLRRPVAVVWPRPWRHMWRQHAHDRSGGVWRAIPRASLLSQAEAAGHDEILVDVIEAIRDLQASHHAHRTSRRLYERYIPDRSSRSSLGFSDGRTARTLPGFPDPGHWVNQNFARGDGWRIQPGREGTLRTLEDNERAVHERVEAFGATVLQLLQHHHGPAALERSARLKGAARWIGREQQAVPRLTPWPQKLTAVQGVTLVVLGWLVLVLAAIPLSVALKARVLTDHLKPILLSAFVLAGIGAYRVHRAGPRLVRLPGRTIALTGAAAGVAAYLVMQLQGPVAGYFFAGPFERYEREFSDGCLAASPYRHDAIQSEVAGRTLVIRPISGGTTLRLGPAEEGGTHPLRPRDHRTREVLERYGCQLP</sequence>
<feature type="transmembrane region" description="Helical" evidence="1">
    <location>
        <begin position="307"/>
        <end position="324"/>
    </location>
</feature>
<reference evidence="2" key="1">
    <citation type="journal article" date="2014" name="Int. J. Syst. Evol. Microbiol.">
        <title>Complete genome sequence of Corynebacterium casei LMG S-19264T (=DSM 44701T), isolated from a smear-ripened cheese.</title>
        <authorList>
            <consortium name="US DOE Joint Genome Institute (JGI-PGF)"/>
            <person name="Walter F."/>
            <person name="Albersmeier A."/>
            <person name="Kalinowski J."/>
            <person name="Ruckert C."/>
        </authorList>
    </citation>
    <scope>NUCLEOTIDE SEQUENCE</scope>
    <source>
        <strain evidence="2">JCM 4122</strain>
    </source>
</reference>
<evidence type="ECO:0000313" key="3">
    <source>
        <dbReference type="Proteomes" id="UP000632849"/>
    </source>
</evidence>